<sequence length="85" mass="9465">MNDLTRGLLILILAFASSAVVSALMLRSDTEKLMNRMENAILEGNPPAHLCELHSRIGLVSIYVISNPFRDYSKFQEANAVCKNK</sequence>
<proteinExistence type="predicted"/>
<dbReference type="Proteomes" id="UP000240934">
    <property type="component" value="Segment"/>
</dbReference>
<keyword evidence="2" id="KW-1185">Reference proteome</keyword>
<organism evidence="1 2">
    <name type="scientific">Aeromonas phage Ah1</name>
    <dbReference type="NCBI Taxonomy" id="2053701"/>
    <lineage>
        <taxon>Viruses</taxon>
        <taxon>Duplodnaviria</taxon>
        <taxon>Heunggongvirae</taxon>
        <taxon>Uroviricota</taxon>
        <taxon>Caudoviricetes</taxon>
        <taxon>Pantevenvirales</taxon>
        <taxon>Straboviridae</taxon>
        <taxon>Cinqassovirus</taxon>
        <taxon>Cinqassovirus ah1</taxon>
    </lineage>
</organism>
<name>A0A2H4YF72_9CAUD</name>
<evidence type="ECO:0000313" key="1">
    <source>
        <dbReference type="EMBL" id="AUE22822.1"/>
    </source>
</evidence>
<gene>
    <name evidence="1" type="ORF">Ah1_00304</name>
</gene>
<dbReference type="EMBL" id="MG250483">
    <property type="protein sequence ID" value="AUE22822.1"/>
    <property type="molecule type" value="Genomic_DNA"/>
</dbReference>
<protein>
    <submittedName>
        <fullName evidence="1">Uncharacterized protein</fullName>
    </submittedName>
</protein>
<accession>A0A2H4YF72</accession>
<reference evidence="1 2" key="1">
    <citation type="submission" date="2017-10" db="EMBL/GenBank/DDBJ databases">
        <title>Antibacterial composition for extension of chilled fish shelf life and decreasing of risk of food-borne infections, bacteriophage strains for its preparation.</title>
        <authorList>
            <person name="Zulkarneev E.R."/>
            <person name="Aleshkin A.V."/>
            <person name="Rubalsky O.V."/>
            <person name="Kiseleva I.A."/>
            <person name="Rubalskii E.O."/>
            <person name="Lebedev S.N."/>
        </authorList>
    </citation>
    <scope>NUCLEOTIDE SEQUENCE [LARGE SCALE GENOMIC DNA]</scope>
</reference>
<evidence type="ECO:0000313" key="2">
    <source>
        <dbReference type="Proteomes" id="UP000240934"/>
    </source>
</evidence>